<reference evidence="13" key="2">
    <citation type="submission" date="2025-09" db="UniProtKB">
        <authorList>
            <consortium name="Ensembl"/>
        </authorList>
    </citation>
    <scope>IDENTIFICATION</scope>
</reference>
<organism evidence="13 14">
    <name type="scientific">Pelusios castaneus</name>
    <name type="common">West African mud turtle</name>
    <dbReference type="NCBI Taxonomy" id="367368"/>
    <lineage>
        <taxon>Eukaryota</taxon>
        <taxon>Metazoa</taxon>
        <taxon>Chordata</taxon>
        <taxon>Craniata</taxon>
        <taxon>Vertebrata</taxon>
        <taxon>Euteleostomi</taxon>
        <taxon>Archelosauria</taxon>
        <taxon>Testudinata</taxon>
        <taxon>Testudines</taxon>
        <taxon>Pleurodira</taxon>
        <taxon>Pelomedusidae</taxon>
        <taxon>Pelusios</taxon>
    </lineage>
</organism>
<evidence type="ECO:0000256" key="7">
    <source>
        <dbReference type="ARBA" id="ARBA00023043"/>
    </source>
</evidence>
<dbReference type="CDD" id="cd23767">
    <property type="entry name" value="IQCD"/>
    <property type="match status" value="2"/>
</dbReference>
<feature type="transmembrane region" description="Helical" evidence="12">
    <location>
        <begin position="1056"/>
        <end position="1078"/>
    </location>
</feature>
<accession>A0A8C8RI79</accession>
<keyword evidence="2" id="KW-0217">Developmental protein</keyword>
<keyword evidence="12" id="KW-0472">Membrane</keyword>
<feature type="repeat" description="ANK" evidence="10">
    <location>
        <begin position="369"/>
        <end position="401"/>
    </location>
</feature>
<dbReference type="PROSITE" id="PS50096">
    <property type="entry name" value="IQ"/>
    <property type="match status" value="2"/>
</dbReference>
<dbReference type="Pfam" id="PF13637">
    <property type="entry name" value="Ank_4"/>
    <property type="match status" value="1"/>
</dbReference>
<evidence type="ECO:0000256" key="5">
    <source>
        <dbReference type="ARBA" id="ARBA00022737"/>
    </source>
</evidence>
<evidence type="ECO:0000256" key="12">
    <source>
        <dbReference type="SAM" id="Phobius"/>
    </source>
</evidence>
<dbReference type="GO" id="GO:0016055">
    <property type="term" value="P:Wnt signaling pathway"/>
    <property type="evidence" value="ECO:0007669"/>
    <property type="project" value="UniProtKB-KW"/>
</dbReference>
<dbReference type="PROSITE" id="PS50297">
    <property type="entry name" value="ANK_REP_REGION"/>
    <property type="match status" value="7"/>
</dbReference>
<evidence type="ECO:0000256" key="10">
    <source>
        <dbReference type="PROSITE-ProRule" id="PRU00023"/>
    </source>
</evidence>
<dbReference type="PRINTS" id="PR01415">
    <property type="entry name" value="ANKYRIN"/>
</dbReference>
<evidence type="ECO:0000256" key="1">
    <source>
        <dbReference type="ARBA" id="ARBA00004245"/>
    </source>
</evidence>
<feature type="repeat" description="ANK" evidence="10">
    <location>
        <begin position="402"/>
        <end position="434"/>
    </location>
</feature>
<name>A0A8C8RI79_9SAUR</name>
<dbReference type="Ensembl" id="ENSPCET00000005600.1">
    <property type="protein sequence ID" value="ENSPCEP00000005410.1"/>
    <property type="gene ID" value="ENSPCEG00000004388.1"/>
</dbReference>
<dbReference type="PROSITE" id="PS50088">
    <property type="entry name" value="ANK_REPEAT"/>
    <property type="match status" value="9"/>
</dbReference>
<keyword evidence="8" id="KW-0206">Cytoskeleton</keyword>
<dbReference type="GO" id="GO:0005856">
    <property type="term" value="C:cytoskeleton"/>
    <property type="evidence" value="ECO:0007669"/>
    <property type="project" value="UniProtKB-SubCell"/>
</dbReference>
<evidence type="ECO:0000256" key="8">
    <source>
        <dbReference type="ARBA" id="ARBA00023212"/>
    </source>
</evidence>
<feature type="repeat" description="ANK" evidence="10">
    <location>
        <begin position="47"/>
        <end position="79"/>
    </location>
</feature>
<evidence type="ECO:0000256" key="9">
    <source>
        <dbReference type="ARBA" id="ARBA00067613"/>
    </source>
</evidence>
<dbReference type="FunFam" id="1.25.40.20:FF:000144">
    <property type="entry name" value="inversin isoform X1"/>
    <property type="match status" value="1"/>
</dbReference>
<evidence type="ECO:0000313" key="13">
    <source>
        <dbReference type="Ensembl" id="ENSPCEP00000005410.1"/>
    </source>
</evidence>
<dbReference type="InterPro" id="IPR000048">
    <property type="entry name" value="IQ_motif_EF-hand-BS"/>
</dbReference>
<feature type="repeat" description="ANK" evidence="10">
    <location>
        <begin position="80"/>
        <end position="112"/>
    </location>
</feature>
<comment type="subcellular location">
    <subcellularLocation>
        <location evidence="1">Cytoplasm</location>
        <location evidence="1">Cytoskeleton</location>
    </subcellularLocation>
</comment>
<keyword evidence="3" id="KW-0963">Cytoplasm</keyword>
<dbReference type="Proteomes" id="UP000694393">
    <property type="component" value="Unplaced"/>
</dbReference>
<evidence type="ECO:0000256" key="11">
    <source>
        <dbReference type="SAM" id="MobiDB-lite"/>
    </source>
</evidence>
<dbReference type="SMART" id="SM00015">
    <property type="entry name" value="IQ"/>
    <property type="match status" value="2"/>
</dbReference>
<dbReference type="Pfam" id="PF00023">
    <property type="entry name" value="Ank"/>
    <property type="match status" value="1"/>
</dbReference>
<dbReference type="AlphaFoldDB" id="A0A8C8RI79"/>
<sequence>MNVSENWLFNGSSLASQVHAAAINGDKGALQKLIAGNPELKDKEDQFGRTPLMYCVLADRIDCAEALLKAGAGINKADRSQRTALHLAAQKGNYRFMKLLLARRANWMQKDLEEMTPLHLTTRHKSPKCLALLLKYMAPGEVDTQDRNKQTALHWSAYYNNPEHVKLLIKHDSNIGIPDIEGKIPLHWAANHKDPSAIHTVKCILDAAPTESLLNWQDYEGRTPLHFAVADGNVAVVDVLTSYEGCNVTSYDNLFRTPLHWAALLGKLNNADSFLLSVVFLQETVEVFLEHPSVKDDSDLEGRTSFMWAAGKGSDDVIRTMLNLKLDIDINMADKYGGAALHAAALSGHVSTVKLLLEHKAQVDATDVMKHTPLFRACEMGHKEVIQTLIKGGARVDLVDQDGHSPLHWAALGGNADVCQILIENKINPNVQDYAGRTPLQCAAYGGYINCMVVLLENNADPNIQDKEGRTALHWLCNNGYLDAIKLLLGFDAFPNHMENNEERYTPLDYALLGEHHEVIQFMLEHGALSIAAIQDIAAFKIQAVYKGYKVRKAFQDRKNLLMKHEQLRKDAAAKKREEENKRKEAEMLKGMENLVLSRVQVQPHPANREKSNRTPSTSQLSNKQSCVPSKRLLCGNTSQSQAGKNNSGLPAISQNKTTPKEKSQSAELPGEDHKNKTDLSRKHATSKPACVHFHSSKENDGAKVEATQVIVAATERSGEQHMAHTARAKGISHGEKLEDQNPSISGSRLHCEGTTRHMQNMNCTDGNSRNSRHCETLSKGKLHKLKARNKELNNERCSPAASSRPASAKRRFVNIRSDSSHAVIQTNNAANNELVKKTCPLPSVKAGTTRSMPSDLTAHTIFDDSLNLEKIYITGSKNADDQLCSHLTSQSMNIELIPLEIRMQIIEKERTRKELFRKKNYAATVIQRTWRSYQLRRELVQLFRAERQCQEDEDKWRQETAAFFIQVAWKKQLNHSPLKLVSSCKTLKALNKNNSAIKTSKQSILKQIYGHSQEGKVCHPARPSSKNKPSDVHMVSGKVIFGLCESLDAFLECKMLYLVLFLSFSFHTRAIIIKLIIKTKKKETN</sequence>
<keyword evidence="12" id="KW-0812">Transmembrane</keyword>
<proteinExistence type="predicted"/>
<dbReference type="SUPFAM" id="SSF48403">
    <property type="entry name" value="Ankyrin repeat"/>
    <property type="match status" value="2"/>
</dbReference>
<keyword evidence="7 10" id="KW-0040">ANK repeat</keyword>
<feature type="compositionally biased region" description="Basic and acidic residues" evidence="11">
    <location>
        <begin position="659"/>
        <end position="682"/>
    </location>
</feature>
<dbReference type="FunFam" id="1.25.40.20:FF:000134">
    <property type="entry name" value="inversin isoform X1"/>
    <property type="match status" value="1"/>
</dbReference>
<feature type="compositionally biased region" description="Polar residues" evidence="11">
    <location>
        <begin position="636"/>
        <end position="658"/>
    </location>
</feature>
<dbReference type="Pfam" id="PF12796">
    <property type="entry name" value="Ank_2"/>
    <property type="match status" value="4"/>
</dbReference>
<keyword evidence="4" id="KW-0879">Wnt signaling pathway</keyword>
<dbReference type="FunFam" id="1.25.40.20:FF:000092">
    <property type="entry name" value="inversin isoform X1"/>
    <property type="match status" value="1"/>
</dbReference>
<keyword evidence="5" id="KW-0677">Repeat</keyword>
<keyword evidence="14" id="KW-1185">Reference proteome</keyword>
<feature type="repeat" description="ANK" evidence="10">
    <location>
        <begin position="336"/>
        <end position="368"/>
    </location>
</feature>
<feature type="repeat" description="ANK" evidence="10">
    <location>
        <begin position="220"/>
        <end position="240"/>
    </location>
</feature>
<feature type="repeat" description="ANK" evidence="10">
    <location>
        <begin position="435"/>
        <end position="467"/>
    </location>
</feature>
<feature type="repeat" description="ANK" evidence="10">
    <location>
        <begin position="468"/>
        <end position="500"/>
    </location>
</feature>
<evidence type="ECO:0000256" key="2">
    <source>
        <dbReference type="ARBA" id="ARBA00022473"/>
    </source>
</evidence>
<evidence type="ECO:0000256" key="6">
    <source>
        <dbReference type="ARBA" id="ARBA00022860"/>
    </source>
</evidence>
<keyword evidence="6" id="KW-0112">Calmodulin-binding</keyword>
<reference evidence="13" key="1">
    <citation type="submission" date="2025-08" db="UniProtKB">
        <authorList>
            <consortium name="Ensembl"/>
        </authorList>
    </citation>
    <scope>IDENTIFICATION</scope>
</reference>
<feature type="compositionally biased region" description="Polar residues" evidence="11">
    <location>
        <begin position="614"/>
        <end position="628"/>
    </location>
</feature>
<dbReference type="PANTHER" id="PTHR24161:SF21">
    <property type="entry name" value="ANKYRIN REPEAT DOMAIN-CONTAINING PROTEIN 35"/>
    <property type="match status" value="1"/>
</dbReference>
<evidence type="ECO:0000313" key="14">
    <source>
        <dbReference type="Proteomes" id="UP000694393"/>
    </source>
</evidence>
<evidence type="ECO:0000256" key="4">
    <source>
        <dbReference type="ARBA" id="ARBA00022687"/>
    </source>
</evidence>
<dbReference type="PANTHER" id="PTHR24161">
    <property type="entry name" value="ANK_REP_REGION DOMAIN-CONTAINING PROTEIN-RELATED"/>
    <property type="match status" value="1"/>
</dbReference>
<feature type="compositionally biased region" description="Basic and acidic residues" evidence="11">
    <location>
        <begin position="572"/>
        <end position="590"/>
    </location>
</feature>
<dbReference type="Gene3D" id="1.25.40.20">
    <property type="entry name" value="Ankyrin repeat-containing domain"/>
    <property type="match status" value="4"/>
</dbReference>
<keyword evidence="12" id="KW-1133">Transmembrane helix</keyword>
<feature type="region of interest" description="Disordered" evidence="11">
    <location>
        <begin position="572"/>
        <end position="689"/>
    </location>
</feature>
<evidence type="ECO:0000256" key="3">
    <source>
        <dbReference type="ARBA" id="ARBA00022490"/>
    </source>
</evidence>
<protein>
    <recommendedName>
        <fullName evidence="9">Inversin</fullName>
    </recommendedName>
</protein>
<feature type="repeat" description="ANK" evidence="10">
    <location>
        <begin position="148"/>
        <end position="180"/>
    </location>
</feature>
<dbReference type="InterPro" id="IPR036770">
    <property type="entry name" value="Ankyrin_rpt-contain_sf"/>
</dbReference>
<dbReference type="SMART" id="SM00248">
    <property type="entry name" value="ANK"/>
    <property type="match status" value="15"/>
</dbReference>
<dbReference type="Pfam" id="PF00612">
    <property type="entry name" value="IQ"/>
    <property type="match status" value="2"/>
</dbReference>
<dbReference type="GO" id="GO:0005516">
    <property type="term" value="F:calmodulin binding"/>
    <property type="evidence" value="ECO:0007669"/>
    <property type="project" value="UniProtKB-KW"/>
</dbReference>
<dbReference type="InterPro" id="IPR002110">
    <property type="entry name" value="Ankyrin_rpt"/>
</dbReference>